<comment type="caution">
    <text evidence="12">The sequence shown here is derived from an EMBL/GenBank/DDBJ whole genome shotgun (WGS) entry which is preliminary data.</text>
</comment>
<dbReference type="HAMAP" id="MF_00493">
    <property type="entry name" value="Transaldolase_2"/>
    <property type="match status" value="1"/>
</dbReference>
<dbReference type="InterPro" id="IPR004732">
    <property type="entry name" value="Transaldolase_2"/>
</dbReference>
<keyword evidence="8 11" id="KW-0570">Pentose shunt</keyword>
<evidence type="ECO:0000313" key="12">
    <source>
        <dbReference type="EMBL" id="MDT7044136.1"/>
    </source>
</evidence>
<dbReference type="PANTHER" id="PTHR10683:SF31">
    <property type="entry name" value="TRANSALDOLASE"/>
    <property type="match status" value="1"/>
</dbReference>
<comment type="function">
    <text evidence="1 11">Transaldolase is important for the balance of metabolites in the pentose-phosphate pathway.</text>
</comment>
<evidence type="ECO:0000256" key="10">
    <source>
        <dbReference type="ARBA" id="ARBA00048810"/>
    </source>
</evidence>
<dbReference type="PANTHER" id="PTHR10683">
    <property type="entry name" value="TRANSALDOLASE"/>
    <property type="match status" value="1"/>
</dbReference>
<comment type="pathway">
    <text evidence="3 11">Carbohydrate degradation; pentose phosphate pathway; D-glyceraldehyde 3-phosphate and beta-D-fructose 6-phosphate from D-ribose 5-phosphate and D-xylulose 5-phosphate (non-oxidative stage): step 2/3.</text>
</comment>
<evidence type="ECO:0000256" key="6">
    <source>
        <dbReference type="ARBA" id="ARBA00022490"/>
    </source>
</evidence>
<comment type="catalytic activity">
    <reaction evidence="10 11">
        <text>D-sedoheptulose 7-phosphate + D-glyceraldehyde 3-phosphate = D-erythrose 4-phosphate + beta-D-fructose 6-phosphate</text>
        <dbReference type="Rhea" id="RHEA:17053"/>
        <dbReference type="ChEBI" id="CHEBI:16897"/>
        <dbReference type="ChEBI" id="CHEBI:57483"/>
        <dbReference type="ChEBI" id="CHEBI:57634"/>
        <dbReference type="ChEBI" id="CHEBI:59776"/>
        <dbReference type="EC" id="2.2.1.2"/>
    </reaction>
</comment>
<dbReference type="PROSITE" id="PS00958">
    <property type="entry name" value="TRANSALDOLASE_2"/>
    <property type="match status" value="1"/>
</dbReference>
<dbReference type="EMBL" id="JAQOUE010000002">
    <property type="protein sequence ID" value="MDT7044136.1"/>
    <property type="molecule type" value="Genomic_DNA"/>
</dbReference>
<evidence type="ECO:0000313" key="13">
    <source>
        <dbReference type="Proteomes" id="UP001250932"/>
    </source>
</evidence>
<dbReference type="NCBIfam" id="TIGR00876">
    <property type="entry name" value="tal_mycobact"/>
    <property type="match status" value="1"/>
</dbReference>
<evidence type="ECO:0000256" key="1">
    <source>
        <dbReference type="ARBA" id="ARBA00003518"/>
    </source>
</evidence>
<proteinExistence type="inferred from homology"/>
<keyword evidence="6 11" id="KW-0963">Cytoplasm</keyword>
<dbReference type="EC" id="2.2.1.2" evidence="5 11"/>
<feature type="active site" description="Schiff-base intermediate with substrate" evidence="11">
    <location>
        <position position="139"/>
    </location>
</feature>
<keyword evidence="7 11" id="KW-0808">Transferase</keyword>
<evidence type="ECO:0000256" key="9">
    <source>
        <dbReference type="ARBA" id="ARBA00023270"/>
    </source>
</evidence>
<dbReference type="SUPFAM" id="SSF51569">
    <property type="entry name" value="Aldolase"/>
    <property type="match status" value="1"/>
</dbReference>
<gene>
    <name evidence="11 12" type="primary">tal</name>
    <name evidence="12" type="ORF">PPG34_17430</name>
</gene>
<evidence type="ECO:0000256" key="3">
    <source>
        <dbReference type="ARBA" id="ARBA00004857"/>
    </source>
</evidence>
<dbReference type="Pfam" id="PF00923">
    <property type="entry name" value="TAL_FSA"/>
    <property type="match status" value="1"/>
</dbReference>
<dbReference type="Proteomes" id="UP001250932">
    <property type="component" value="Unassembled WGS sequence"/>
</dbReference>
<accession>A0ABU3KCG3</accession>
<dbReference type="GO" id="GO:0004801">
    <property type="term" value="F:transaldolase activity"/>
    <property type="evidence" value="ECO:0007669"/>
    <property type="project" value="UniProtKB-EC"/>
</dbReference>
<dbReference type="NCBIfam" id="NF002881">
    <property type="entry name" value="PRK03343.1"/>
    <property type="match status" value="1"/>
</dbReference>
<evidence type="ECO:0000256" key="8">
    <source>
        <dbReference type="ARBA" id="ARBA00023126"/>
    </source>
</evidence>
<comment type="similarity">
    <text evidence="4 11">Belongs to the transaldolase family. Type 2 subfamily.</text>
</comment>
<evidence type="ECO:0000256" key="2">
    <source>
        <dbReference type="ARBA" id="ARBA00004496"/>
    </source>
</evidence>
<name>A0ABU3KCG3_9BACT</name>
<dbReference type="InterPro" id="IPR001585">
    <property type="entry name" value="TAL/FSA"/>
</dbReference>
<evidence type="ECO:0000256" key="7">
    <source>
        <dbReference type="ARBA" id="ARBA00022679"/>
    </source>
</evidence>
<comment type="subcellular location">
    <subcellularLocation>
        <location evidence="2 11">Cytoplasm</location>
    </subcellularLocation>
</comment>
<dbReference type="InterPro" id="IPR013785">
    <property type="entry name" value="Aldolase_TIM"/>
</dbReference>
<sequence length="377" mass="41403">MNPLVQLRKIGQSPWYDYIQRSLIASGGLKAMIDQDGLMGVTSNPSIFEKAISGSQDYDEELERVAAEVGNVKDLYEALAIRDIQDAADVMASVYESSKGRDGYVSLEVSPDLAFDTKGTIEEALRLWKAVGRKNVMIKVPGTPQGLPAVEQLLSQGVNINITLLFSVQVYEEVAWAYIRGLEKLAANGGDVSKVASVASFFVSRIDSLVDKQLDAKLKDETDSQKRAVMEGLKGKVAIANAKVAYLAYKEIFSNPKFQALKQKGAMVQRLLWASTGTKNPKYPDTYYVDSLIGPDTVNTIPSATFDAFRDHGTVKETLTEGQEEAKATMQRLADCGVCMAEVTETLLKDGARLFVESFEQLMGVINRKRSEFLVAK</sequence>
<evidence type="ECO:0000256" key="4">
    <source>
        <dbReference type="ARBA" id="ARBA00008426"/>
    </source>
</evidence>
<keyword evidence="9 11" id="KW-0704">Schiff base</keyword>
<dbReference type="InterPro" id="IPR018225">
    <property type="entry name" value="Transaldolase_AS"/>
</dbReference>
<reference evidence="12 13" key="1">
    <citation type="journal article" date="2023" name="ISME J.">
        <title>Cultivation and genomic characterization of novel and ubiquitous marine nitrite-oxidizing bacteria from the Nitrospirales.</title>
        <authorList>
            <person name="Mueller A.J."/>
            <person name="Daebeler A."/>
            <person name="Herbold C.W."/>
            <person name="Kirkegaard R.H."/>
            <person name="Daims H."/>
        </authorList>
    </citation>
    <scope>NUCLEOTIDE SEQUENCE [LARGE SCALE GENOMIC DNA]</scope>
    <source>
        <strain evidence="12 13">EB</strain>
    </source>
</reference>
<dbReference type="Gene3D" id="3.20.20.70">
    <property type="entry name" value="Aldolase class I"/>
    <property type="match status" value="1"/>
</dbReference>
<dbReference type="CDD" id="cd00955">
    <property type="entry name" value="Transaldolase_like"/>
    <property type="match status" value="1"/>
</dbReference>
<dbReference type="PIRSF" id="PIRSF036915">
    <property type="entry name" value="Trnald_Bac_Plnt"/>
    <property type="match status" value="1"/>
</dbReference>
<dbReference type="RefSeq" id="WP_313834722.1">
    <property type="nucleotide sequence ID" value="NZ_JAQOUE010000002.1"/>
</dbReference>
<keyword evidence="13" id="KW-1185">Reference proteome</keyword>
<dbReference type="PROSITE" id="PS01054">
    <property type="entry name" value="TRANSALDOLASE_1"/>
    <property type="match status" value="1"/>
</dbReference>
<protein>
    <recommendedName>
        <fullName evidence="5 11">Transaldolase</fullName>
        <ecNumber evidence="5 11">2.2.1.2</ecNumber>
    </recommendedName>
</protein>
<evidence type="ECO:0000256" key="5">
    <source>
        <dbReference type="ARBA" id="ARBA00013151"/>
    </source>
</evidence>
<organism evidence="12 13">
    <name type="scientific">Candidatus Nitronereus thalassa</name>
    <dbReference type="NCBI Taxonomy" id="3020898"/>
    <lineage>
        <taxon>Bacteria</taxon>
        <taxon>Pseudomonadati</taxon>
        <taxon>Nitrospirota</taxon>
        <taxon>Nitrospiria</taxon>
        <taxon>Nitrospirales</taxon>
        <taxon>Nitrospiraceae</taxon>
        <taxon>Candidatus Nitronereus</taxon>
    </lineage>
</organism>
<evidence type="ECO:0000256" key="11">
    <source>
        <dbReference type="HAMAP-Rule" id="MF_00493"/>
    </source>
</evidence>